<accession>A0A443PYW3</accession>
<evidence type="ECO:0000259" key="12">
    <source>
        <dbReference type="PROSITE" id="PS50939"/>
    </source>
</evidence>
<dbReference type="GO" id="GO:0016020">
    <property type="term" value="C:membrane"/>
    <property type="evidence" value="ECO:0007669"/>
    <property type="project" value="UniProtKB-SubCell"/>
</dbReference>
<keyword evidence="9" id="KW-0408">Iron</keyword>
<dbReference type="EMBL" id="QPKB01000011">
    <property type="protein sequence ID" value="RWR95961.1"/>
    <property type="molecule type" value="Genomic_DNA"/>
</dbReference>
<dbReference type="AlphaFoldDB" id="A0A443PYW3"/>
<keyword evidence="3" id="KW-0813">Transport</keyword>
<evidence type="ECO:0000256" key="6">
    <source>
        <dbReference type="ARBA" id="ARBA00022723"/>
    </source>
</evidence>
<dbReference type="PANTHER" id="PTHR10106">
    <property type="entry name" value="CYTOCHROME B561-RELATED"/>
    <property type="match status" value="1"/>
</dbReference>
<keyword evidence="10 11" id="KW-0472">Membrane</keyword>
<dbReference type="PROSITE" id="PS50939">
    <property type="entry name" value="CYTOCHROME_B561"/>
    <property type="match status" value="1"/>
</dbReference>
<dbReference type="FunFam" id="1.20.120.1770:FF:000001">
    <property type="entry name" value="Cytochrome b reductase 1"/>
    <property type="match status" value="1"/>
</dbReference>
<name>A0A443PYW3_9MAGN</name>
<feature type="transmembrane region" description="Helical" evidence="11">
    <location>
        <begin position="191"/>
        <end position="211"/>
    </location>
</feature>
<keyword evidence="8 11" id="KW-1133">Transmembrane helix</keyword>
<keyword evidence="4" id="KW-0349">Heme</keyword>
<comment type="cofactor">
    <cofactor evidence="1">
        <name>heme b</name>
        <dbReference type="ChEBI" id="CHEBI:60344"/>
    </cofactor>
</comment>
<evidence type="ECO:0000256" key="10">
    <source>
        <dbReference type="ARBA" id="ARBA00023136"/>
    </source>
</evidence>
<dbReference type="OrthoDB" id="907479at2759"/>
<evidence type="ECO:0000256" key="2">
    <source>
        <dbReference type="ARBA" id="ARBA00004141"/>
    </source>
</evidence>
<dbReference type="InterPro" id="IPR043205">
    <property type="entry name" value="CYB561/CYBRD1-like"/>
</dbReference>
<evidence type="ECO:0000256" key="7">
    <source>
        <dbReference type="ARBA" id="ARBA00022982"/>
    </source>
</evidence>
<evidence type="ECO:0000256" key="5">
    <source>
        <dbReference type="ARBA" id="ARBA00022692"/>
    </source>
</evidence>
<dbReference type="PANTHER" id="PTHR10106:SF15">
    <property type="entry name" value="TRANSMEMBRANE ASCORBATE FERRIREDUCTASE 3-RELATED"/>
    <property type="match status" value="1"/>
</dbReference>
<comment type="subcellular location">
    <subcellularLocation>
        <location evidence="2">Membrane</location>
        <topology evidence="2">Multi-pass membrane protein</topology>
    </subcellularLocation>
</comment>
<evidence type="ECO:0000256" key="8">
    <source>
        <dbReference type="ARBA" id="ARBA00022989"/>
    </source>
</evidence>
<feature type="transmembrane region" description="Helical" evidence="11">
    <location>
        <begin position="51"/>
        <end position="68"/>
    </location>
</feature>
<dbReference type="CDD" id="cd08766">
    <property type="entry name" value="Cyt_b561_ACYB-1_like"/>
    <property type="match status" value="1"/>
</dbReference>
<protein>
    <submittedName>
        <fullName evidence="13">Cytochrome b561</fullName>
    </submittedName>
</protein>
<evidence type="ECO:0000256" key="4">
    <source>
        <dbReference type="ARBA" id="ARBA00022617"/>
    </source>
</evidence>
<feature type="transmembrane region" description="Helical" evidence="11">
    <location>
        <begin position="12"/>
        <end position="31"/>
    </location>
</feature>
<feature type="transmembrane region" description="Helical" evidence="11">
    <location>
        <begin position="121"/>
        <end position="140"/>
    </location>
</feature>
<dbReference type="InterPro" id="IPR006593">
    <property type="entry name" value="Cyt_b561/ferric_Rdtase_TM"/>
</dbReference>
<keyword evidence="5 11" id="KW-0812">Transmembrane</keyword>
<evidence type="ECO:0000256" key="9">
    <source>
        <dbReference type="ARBA" id="ARBA00023004"/>
    </source>
</evidence>
<proteinExistence type="predicted"/>
<dbReference type="GO" id="GO:0046872">
    <property type="term" value="F:metal ion binding"/>
    <property type="evidence" value="ECO:0007669"/>
    <property type="project" value="UniProtKB-KW"/>
</dbReference>
<keyword evidence="14" id="KW-1185">Reference proteome</keyword>
<evidence type="ECO:0000313" key="13">
    <source>
        <dbReference type="EMBL" id="RWR95961.1"/>
    </source>
</evidence>
<dbReference type="Proteomes" id="UP000283530">
    <property type="component" value="Unassembled WGS sequence"/>
</dbReference>
<evidence type="ECO:0000313" key="14">
    <source>
        <dbReference type="Proteomes" id="UP000283530"/>
    </source>
</evidence>
<keyword evidence="6" id="KW-0479">Metal-binding</keyword>
<dbReference type="SMART" id="SM00665">
    <property type="entry name" value="B561"/>
    <property type="match status" value="1"/>
</dbReference>
<dbReference type="STRING" id="337451.A0A443PYW3"/>
<sequence length="212" mass="24145">MDSSASRASVVAAQVFGVTAVVLMLVWLIHFRGGLNLNSQNKNLIFNVHPFLMFVGFIFIGGQAMMAYKTVRAERKVQKFIHMILHLIAITLGIIGIYAVFKFHNESGISNMYSLHSWLGIITFCLYGLQWLFGFLLFWFPGAAEHRRKNVHPLHRMAGVFIFLMAICTAETGLIERFFFSSLKHQPEARLINFTGLFIILYGFSVCFSLIR</sequence>
<reference evidence="13 14" key="1">
    <citation type="journal article" date="2019" name="Nat. Plants">
        <title>Stout camphor tree genome fills gaps in understanding of flowering plant genome evolution.</title>
        <authorList>
            <person name="Chaw S.M."/>
            <person name="Liu Y.C."/>
            <person name="Wu Y.W."/>
            <person name="Wang H.Y."/>
            <person name="Lin C.I."/>
            <person name="Wu C.S."/>
            <person name="Ke H.M."/>
            <person name="Chang L.Y."/>
            <person name="Hsu C.Y."/>
            <person name="Yang H.T."/>
            <person name="Sudianto E."/>
            <person name="Hsu M.H."/>
            <person name="Wu K.P."/>
            <person name="Wang L.N."/>
            <person name="Leebens-Mack J.H."/>
            <person name="Tsai I.J."/>
        </authorList>
    </citation>
    <scope>NUCLEOTIDE SEQUENCE [LARGE SCALE GENOMIC DNA]</scope>
    <source>
        <strain evidence="14">cv. Chaw 1501</strain>
        <tissue evidence="13">Young leaves</tissue>
    </source>
</reference>
<keyword evidence="7" id="KW-0249">Electron transport</keyword>
<gene>
    <name evidence="13" type="ORF">CKAN_02532500</name>
</gene>
<evidence type="ECO:0000256" key="11">
    <source>
        <dbReference type="SAM" id="Phobius"/>
    </source>
</evidence>
<feature type="domain" description="Cytochrome b561" evidence="12">
    <location>
        <begin position="12"/>
        <end position="211"/>
    </location>
</feature>
<feature type="transmembrane region" description="Helical" evidence="11">
    <location>
        <begin position="160"/>
        <end position="179"/>
    </location>
</feature>
<organism evidence="13 14">
    <name type="scientific">Cinnamomum micranthum f. kanehirae</name>
    <dbReference type="NCBI Taxonomy" id="337451"/>
    <lineage>
        <taxon>Eukaryota</taxon>
        <taxon>Viridiplantae</taxon>
        <taxon>Streptophyta</taxon>
        <taxon>Embryophyta</taxon>
        <taxon>Tracheophyta</taxon>
        <taxon>Spermatophyta</taxon>
        <taxon>Magnoliopsida</taxon>
        <taxon>Magnoliidae</taxon>
        <taxon>Laurales</taxon>
        <taxon>Lauraceae</taxon>
        <taxon>Cinnamomum</taxon>
    </lineage>
</organism>
<dbReference type="Pfam" id="PF03188">
    <property type="entry name" value="Cytochrom_B561"/>
    <property type="match status" value="1"/>
</dbReference>
<evidence type="ECO:0000256" key="1">
    <source>
        <dbReference type="ARBA" id="ARBA00001970"/>
    </source>
</evidence>
<feature type="transmembrane region" description="Helical" evidence="11">
    <location>
        <begin position="80"/>
        <end position="101"/>
    </location>
</feature>
<comment type="caution">
    <text evidence="13">The sequence shown here is derived from an EMBL/GenBank/DDBJ whole genome shotgun (WGS) entry which is preliminary data.</text>
</comment>
<dbReference type="Gene3D" id="1.20.120.1770">
    <property type="match status" value="1"/>
</dbReference>
<evidence type="ECO:0000256" key="3">
    <source>
        <dbReference type="ARBA" id="ARBA00022448"/>
    </source>
</evidence>
<dbReference type="GO" id="GO:0016491">
    <property type="term" value="F:oxidoreductase activity"/>
    <property type="evidence" value="ECO:0007669"/>
    <property type="project" value="InterPro"/>
</dbReference>